<keyword evidence="2" id="KW-1185">Reference proteome</keyword>
<protein>
    <recommendedName>
        <fullName evidence="3">Hemerythrin-like domain-containing protein</fullName>
    </recommendedName>
</protein>
<name>A0A699YPD7_HAELA</name>
<evidence type="ECO:0000313" key="2">
    <source>
        <dbReference type="Proteomes" id="UP000485058"/>
    </source>
</evidence>
<comment type="caution">
    <text evidence="1">The sequence shown here is derived from an EMBL/GenBank/DDBJ whole genome shotgun (WGS) entry which is preliminary data.</text>
</comment>
<gene>
    <name evidence="1" type="ORF">HaLaN_03810</name>
</gene>
<evidence type="ECO:0008006" key="3">
    <source>
        <dbReference type="Google" id="ProtNLM"/>
    </source>
</evidence>
<reference evidence="1 2" key="1">
    <citation type="submission" date="2020-02" db="EMBL/GenBank/DDBJ databases">
        <title>Draft genome sequence of Haematococcus lacustris strain NIES-144.</title>
        <authorList>
            <person name="Morimoto D."/>
            <person name="Nakagawa S."/>
            <person name="Yoshida T."/>
            <person name="Sawayama S."/>
        </authorList>
    </citation>
    <scope>NUCLEOTIDE SEQUENCE [LARGE SCALE GENOMIC DNA]</scope>
    <source>
        <strain evidence="1 2">NIES-144</strain>
    </source>
</reference>
<dbReference type="EMBL" id="BLLF01000184">
    <property type="protein sequence ID" value="GFH08786.1"/>
    <property type="molecule type" value="Genomic_DNA"/>
</dbReference>
<evidence type="ECO:0000313" key="1">
    <source>
        <dbReference type="EMBL" id="GFH08786.1"/>
    </source>
</evidence>
<sequence>MTHQYPPLNYFYSHFHDSIKAELASLVKWVQQLSGDGVANESQLLELRERYKFLEQVYKYHSSVEDEEMLFEQLAQLISTAVDQQGAKRDATVRGLMCKVEEIHTTLKKHLAKEEEQLLPLLLKHFSFAEQAGLVAQFLYCIPLAAVGRVLAWLKPRVPQVEQEQLLQHIQAVLPDQLLLQLLTSWLQPISDEAGAQQVASGSSQFGLVGAGGDVMRHAPIQELQHIHRTICSALEEFAREARQLQQRQDVMYPAVRRLLVAHPAQLVPESGWEAAHAACMACEREHACEVSALEDLGRLLADVRALARRGRKEVAALLGQLSSSAEQVRGNVAEHMAREEVELFPLLARHLCASQQRAMLWHTLHAMPLRLLERLMPWVTAGLSHEEAEELMNNIRLGAPEGDQALVQLLSCWAERGRVQGPQ</sequence>
<proteinExistence type="predicted"/>
<accession>A0A699YPD7</accession>
<dbReference type="Gene3D" id="1.20.120.520">
    <property type="entry name" value="nmb1532 protein domain like"/>
    <property type="match status" value="3"/>
</dbReference>
<organism evidence="1 2">
    <name type="scientific">Haematococcus lacustris</name>
    <name type="common">Green alga</name>
    <name type="synonym">Haematococcus pluvialis</name>
    <dbReference type="NCBI Taxonomy" id="44745"/>
    <lineage>
        <taxon>Eukaryota</taxon>
        <taxon>Viridiplantae</taxon>
        <taxon>Chlorophyta</taxon>
        <taxon>core chlorophytes</taxon>
        <taxon>Chlorophyceae</taxon>
        <taxon>CS clade</taxon>
        <taxon>Chlamydomonadales</taxon>
        <taxon>Haematococcaceae</taxon>
        <taxon>Haematococcus</taxon>
    </lineage>
</organism>
<dbReference type="AlphaFoldDB" id="A0A699YPD7"/>
<dbReference type="Proteomes" id="UP000485058">
    <property type="component" value="Unassembled WGS sequence"/>
</dbReference>
<feature type="non-terminal residue" evidence="1">
    <location>
        <position position="424"/>
    </location>
</feature>